<proteinExistence type="predicted"/>
<dbReference type="EMBL" id="MSFO01000001">
    <property type="protein sequence ID" value="PLB55576.1"/>
    <property type="molecule type" value="Genomic_DNA"/>
</dbReference>
<dbReference type="GeneID" id="36559733"/>
<dbReference type="STRING" id="1392250.A0A2I2GRS6"/>
<gene>
    <name evidence="1" type="ORF">P170DRAFT_461412</name>
</gene>
<name>A0A2I2GRS6_9EURO</name>
<dbReference type="RefSeq" id="XP_024710878.1">
    <property type="nucleotide sequence ID" value="XM_024852035.1"/>
</dbReference>
<comment type="caution">
    <text evidence="1">The sequence shown here is derived from an EMBL/GenBank/DDBJ whole genome shotgun (WGS) entry which is preliminary data.</text>
</comment>
<organism evidence="1 2">
    <name type="scientific">Aspergillus steynii IBT 23096</name>
    <dbReference type="NCBI Taxonomy" id="1392250"/>
    <lineage>
        <taxon>Eukaryota</taxon>
        <taxon>Fungi</taxon>
        <taxon>Dikarya</taxon>
        <taxon>Ascomycota</taxon>
        <taxon>Pezizomycotina</taxon>
        <taxon>Eurotiomycetes</taxon>
        <taxon>Eurotiomycetidae</taxon>
        <taxon>Eurotiales</taxon>
        <taxon>Aspergillaceae</taxon>
        <taxon>Aspergillus</taxon>
        <taxon>Aspergillus subgen. Circumdati</taxon>
    </lineage>
</organism>
<sequence length="269" mass="31318">MESLPSAKPVARKPERKDRRQKLKLIRKRIDKLGNGYLEDSDLIAAGVDRQPMSLEDNDILLPQFFAPYNAKVDPPDVKVDPDDDDWITENFPSFDELDFDEFAHNSEFFLHMYIQHGGLPQEDEFPPAPSYRDWGDFGFPDLVEIFGNPRWQLQTAWDLPLRPHIKCMIITEAVPDDRLLYGEIVTIDEIIQQRLRTKITRKHVDAPVLMFSFIGSQVRVLEANFNGKELVVRATKLYDLKDDDKKGWELSIFLKKWWLGDATKKSTR</sequence>
<dbReference type="Proteomes" id="UP000234275">
    <property type="component" value="Unassembled WGS sequence"/>
</dbReference>
<reference evidence="1 2" key="1">
    <citation type="submission" date="2016-12" db="EMBL/GenBank/DDBJ databases">
        <title>The genomes of Aspergillus section Nigri reveals drivers in fungal speciation.</title>
        <authorList>
            <consortium name="DOE Joint Genome Institute"/>
            <person name="Vesth T.C."/>
            <person name="Nybo J."/>
            <person name="Theobald S."/>
            <person name="Brandl J."/>
            <person name="Frisvad J.C."/>
            <person name="Nielsen K.F."/>
            <person name="Lyhne E.K."/>
            <person name="Kogle M.E."/>
            <person name="Kuo A."/>
            <person name="Riley R."/>
            <person name="Clum A."/>
            <person name="Nolan M."/>
            <person name="Lipzen A."/>
            <person name="Salamov A."/>
            <person name="Henrissat B."/>
            <person name="Wiebenga A."/>
            <person name="De Vries R.P."/>
            <person name="Grigoriev I.V."/>
            <person name="Mortensen U.H."/>
            <person name="Andersen M.R."/>
            <person name="Baker S.E."/>
        </authorList>
    </citation>
    <scope>NUCLEOTIDE SEQUENCE [LARGE SCALE GENOMIC DNA]</scope>
    <source>
        <strain evidence="1 2">IBT 23096</strain>
    </source>
</reference>
<evidence type="ECO:0000313" key="2">
    <source>
        <dbReference type="Proteomes" id="UP000234275"/>
    </source>
</evidence>
<accession>A0A2I2GRS6</accession>
<dbReference type="OrthoDB" id="4453902at2759"/>
<evidence type="ECO:0000313" key="1">
    <source>
        <dbReference type="EMBL" id="PLB55576.1"/>
    </source>
</evidence>
<dbReference type="VEuPathDB" id="FungiDB:P170DRAFT_461412"/>
<dbReference type="AlphaFoldDB" id="A0A2I2GRS6"/>
<keyword evidence="2" id="KW-1185">Reference proteome</keyword>
<protein>
    <submittedName>
        <fullName evidence="1">Uncharacterized protein</fullName>
    </submittedName>
</protein>